<gene>
    <name evidence="1" type="ORF">EV182_002805</name>
</gene>
<feature type="non-terminal residue" evidence="1">
    <location>
        <position position="1"/>
    </location>
</feature>
<name>A0ACC1HGA2_9FUNG</name>
<feature type="non-terminal residue" evidence="1">
    <location>
        <position position="1053"/>
    </location>
</feature>
<evidence type="ECO:0000313" key="2">
    <source>
        <dbReference type="Proteomes" id="UP001145114"/>
    </source>
</evidence>
<reference evidence="1" key="1">
    <citation type="submission" date="2022-06" db="EMBL/GenBank/DDBJ databases">
        <title>Phylogenomic reconstructions and comparative analyses of Kickxellomycotina fungi.</title>
        <authorList>
            <person name="Reynolds N.K."/>
            <person name="Stajich J.E."/>
            <person name="Barry K."/>
            <person name="Grigoriev I.V."/>
            <person name="Crous P."/>
            <person name="Smith M.E."/>
        </authorList>
    </citation>
    <scope>NUCLEOTIDE SEQUENCE</scope>
    <source>
        <strain evidence="1">RSA 2271</strain>
    </source>
</reference>
<protein>
    <submittedName>
        <fullName evidence="1">Uncharacterized protein</fullName>
    </submittedName>
</protein>
<evidence type="ECO:0000313" key="1">
    <source>
        <dbReference type="EMBL" id="KAJ1674671.1"/>
    </source>
</evidence>
<organism evidence="1 2">
    <name type="scientific">Spiromyces aspiralis</name>
    <dbReference type="NCBI Taxonomy" id="68401"/>
    <lineage>
        <taxon>Eukaryota</taxon>
        <taxon>Fungi</taxon>
        <taxon>Fungi incertae sedis</taxon>
        <taxon>Zoopagomycota</taxon>
        <taxon>Kickxellomycotina</taxon>
        <taxon>Kickxellomycetes</taxon>
        <taxon>Kickxellales</taxon>
        <taxon>Kickxellaceae</taxon>
        <taxon>Spiromyces</taxon>
    </lineage>
</organism>
<comment type="caution">
    <text evidence="1">The sequence shown here is derived from an EMBL/GenBank/DDBJ whole genome shotgun (WGS) entry which is preliminary data.</text>
</comment>
<proteinExistence type="predicted"/>
<accession>A0ACC1HGA2</accession>
<dbReference type="Proteomes" id="UP001145114">
    <property type="component" value="Unassembled WGS sequence"/>
</dbReference>
<dbReference type="EMBL" id="JAMZIH010005774">
    <property type="protein sequence ID" value="KAJ1674671.1"/>
    <property type="molecule type" value="Genomic_DNA"/>
</dbReference>
<keyword evidence="2" id="KW-1185">Reference proteome</keyword>
<sequence length="1053" mass="111967">PLRQELASNHRPNSANFDSPGLTDNNLGLSKNLLPSISTAQRNSMYAGSPLNISTLAGGGRGDAAGHMPSQYTSPSRTSAAHLDFIRNRARTLPNLDDIIPKKPCVDCSKELRFEEQRQFASKPGLVYCSDCYNKCYSKGLCAACKKIVLTHGRPWVQRGDKVWHKLCLRCHICDTLILDPQVEITGTNPTCEDCRKVGGGGGGGGSSSNNNSRSSKIPQSFSSQSSSLLSPSSVQNSQAGLNDRGRPPLLLSKITNETTRPDSLSSIKRDLNEFLPSTTARPLTSAVTTTTTTAAAAAIITTTSTTNPSTVVTSHHYRPQSFVERPRASRFIPTSSLLAKDHGLPTIDIASSPSIASTRGDMSIRLKPSSTTTTALTATTPSPSGPHIDSADPSSSCTEQPREYSKPGLASWDSRRNNIIPTPPNNDGTDLPKASPTYSRPPVSQASTAVATTTAAITAITTTSAATIKPITPETTSTTRNATPVLDTILRYNSNSALDTSTSTRASTATAGPLMPTVSSTSTTTKVTLAALASSDKDSSGPLPLPPSLDPDSIESVEKSERMVGPNHNAVAGGAGSGGGDTNASDGHALLLPTSPAKSSRTESRRQIRSRASTVLDKDEYAERVRIPPPIDQVLPPSSSSSSRSVAGNPSPIPRSLADYVLPADRIPAPGPLDCRSLVVENKDRNKLQDRVYRQLSSIFEVNGSSSSIARNSSSAVVAAMQKDGRNMPELQDMIRTHVQPAPDKPTVPRLDTHSEMLRSRPRPVNRRPPTNAQAAIPGANNNSSNSSGGGKNNNSNGSGGATSHKPLPSRPRSRPAGPSPMPPPRSKPRTPASPALPNQCSKCQKPVGETWFRLSDGRQIHPECFKCHACQTAIEDGVYVLEDDREYHPHCVPPSPPIVSVSSNAAASLQDDGGTTGSNSGGGQAGSRPSLFAPPPPEEYCDRCSQVLNGPRFLLSNHKKYHPECFSCAGCGEQFAEGSYVCFEGHEYHRRCVPQSARDTDSPALMCEKCDKEIGGVFVKHAGRSFHPRCFSCVDCDKVITPKMPFGELDD</sequence>